<proteinExistence type="predicted"/>
<accession>A0AAD8C898</accession>
<sequence>WIFWQIEENGTQLSFERKKEILYNKQGSSSLSTKRSSLLPDSEYIFTGILK</sequence>
<comment type="caution">
    <text evidence="1">The sequence shown here is derived from an EMBL/GenBank/DDBJ whole genome shotgun (WGS) entry which is preliminary data.</text>
</comment>
<dbReference type="EMBL" id="JASAOG010000006">
    <property type="protein sequence ID" value="KAK0067888.1"/>
    <property type="molecule type" value="Genomic_DNA"/>
</dbReference>
<organism evidence="1 2">
    <name type="scientific">Biomphalaria pfeifferi</name>
    <name type="common">Bloodfluke planorb</name>
    <name type="synonym">Freshwater snail</name>
    <dbReference type="NCBI Taxonomy" id="112525"/>
    <lineage>
        <taxon>Eukaryota</taxon>
        <taxon>Metazoa</taxon>
        <taxon>Spiralia</taxon>
        <taxon>Lophotrochozoa</taxon>
        <taxon>Mollusca</taxon>
        <taxon>Gastropoda</taxon>
        <taxon>Heterobranchia</taxon>
        <taxon>Euthyneura</taxon>
        <taxon>Panpulmonata</taxon>
        <taxon>Hygrophila</taxon>
        <taxon>Lymnaeoidea</taxon>
        <taxon>Planorbidae</taxon>
        <taxon>Biomphalaria</taxon>
    </lineage>
</organism>
<gene>
    <name evidence="1" type="ORF">Bpfe_002729</name>
</gene>
<dbReference type="Proteomes" id="UP001233172">
    <property type="component" value="Unassembled WGS sequence"/>
</dbReference>
<name>A0AAD8C898_BIOPF</name>
<keyword evidence="2" id="KW-1185">Reference proteome</keyword>
<feature type="non-terminal residue" evidence="1">
    <location>
        <position position="51"/>
    </location>
</feature>
<evidence type="ECO:0000313" key="1">
    <source>
        <dbReference type="EMBL" id="KAK0067888.1"/>
    </source>
</evidence>
<feature type="non-terminal residue" evidence="1">
    <location>
        <position position="1"/>
    </location>
</feature>
<reference evidence="1" key="1">
    <citation type="journal article" date="2023" name="PLoS Negl. Trop. Dis.">
        <title>A genome sequence for Biomphalaria pfeifferi, the major vector snail for the human-infecting parasite Schistosoma mansoni.</title>
        <authorList>
            <person name="Bu L."/>
            <person name="Lu L."/>
            <person name="Laidemitt M.R."/>
            <person name="Zhang S.M."/>
            <person name="Mutuku M."/>
            <person name="Mkoji G."/>
            <person name="Steinauer M."/>
            <person name="Loker E.S."/>
        </authorList>
    </citation>
    <scope>NUCLEOTIDE SEQUENCE</scope>
    <source>
        <strain evidence="1">KasaAsao</strain>
    </source>
</reference>
<evidence type="ECO:0000313" key="2">
    <source>
        <dbReference type="Proteomes" id="UP001233172"/>
    </source>
</evidence>
<dbReference type="AlphaFoldDB" id="A0AAD8C898"/>
<protein>
    <submittedName>
        <fullName evidence="1">Uncharacterized protein</fullName>
    </submittedName>
</protein>
<reference evidence="1" key="2">
    <citation type="submission" date="2023-04" db="EMBL/GenBank/DDBJ databases">
        <authorList>
            <person name="Bu L."/>
            <person name="Lu L."/>
            <person name="Laidemitt M.R."/>
            <person name="Zhang S.M."/>
            <person name="Mutuku M."/>
            <person name="Mkoji G."/>
            <person name="Steinauer M."/>
            <person name="Loker E.S."/>
        </authorList>
    </citation>
    <scope>NUCLEOTIDE SEQUENCE</scope>
    <source>
        <strain evidence="1">KasaAsao</strain>
        <tissue evidence="1">Whole Snail</tissue>
    </source>
</reference>